<name>A0A9P6HFV7_9AGAM</name>
<proteinExistence type="predicted"/>
<dbReference type="PANTHER" id="PTHR13060:SF0">
    <property type="entry name" value="PROTEIN ECDYSONELESS HOMOLOG"/>
    <property type="match status" value="1"/>
</dbReference>
<sequence length="834" mass="92963">MIHDHHMDIYNRPPAISEDTVQYRLYPTQQSADKVSALTLATVLKSHADDLLPGFLWHRDPFELKVVSDSSGWLLEGTVRVGDCVDDEWCVVWLLREISKKWDVVISVSDSDGEFLLIEAAEVIPPWVTPSNAENRIWIYNSQLHLIPLSYTSSSSSRPPKRQTPGRNQSDDEGVDFLEDDSYISVKDALKFIRDETVQTRAPSELEDVVWNRISRYPAAATQHTHVTRAWLPTDIAKALRVDPTLVQKPAETFYTRDAIQLRAAHRMSRFPPQPTVLTTVRMTRVAYAQLVGQKFHPTKIWGYWKEKEGTNEWRWRDVGMKLASGFEMLYQESKNRSDATSNTAQVTVRPTFSSRKDALRRDPEYVSYVERLRSGGYFGSEVPESNLWKTLENKAAAAYVDSRKEDDVRRPSFASKMNAALKAAGDIDFSKCPEEGSDNWLDVGAEDFNLQNMEPGRSSGVDTMGVDRKEEELVQDQALKLKSLAQKIEKFVEGEGDLDGALFDDDDADDDFSEGMPDSDVDSDPEAGADVDDAAKSQLVPGLELGEYGKMPPLFYANSQKVGPNPETEKEPPNEPVVDEDKEPPQVMRPIRPPILPRDKFDGVDSDDETDEDELPVWNEDSDEDHPELVGEVEPDMNEEEEEFLAFSRKALGISNEQWNDIINERKNRGAFVPHTITLLESKPQASEQPQNGGGTNIWSQSANGSNTGKNAALDSFESVMQAMDVELARSRPSNGKHKPSAMSKEKGKGKATEAAIPVDGDIDAAMDAELKALLGSEGLGDESDGDEEGGDTGIDYNLIKNFLESFKSQAGLSGPVSNLAGRLQPDFKLPRD</sequence>
<dbReference type="InterPro" id="IPR010770">
    <property type="entry name" value="Ecd"/>
</dbReference>
<dbReference type="EMBL" id="WIUZ02000006">
    <property type="protein sequence ID" value="KAF9786137.1"/>
    <property type="molecule type" value="Genomic_DNA"/>
</dbReference>
<comment type="caution">
    <text evidence="2">The sequence shown here is derived from an EMBL/GenBank/DDBJ whole genome shotgun (WGS) entry which is preliminary data.</text>
</comment>
<dbReference type="OrthoDB" id="27237at2759"/>
<protein>
    <submittedName>
        <fullName evidence="2">SGT1 protein-domain-containing protein</fullName>
    </submittedName>
</protein>
<reference evidence="2" key="2">
    <citation type="submission" date="2020-11" db="EMBL/GenBank/DDBJ databases">
        <authorList>
            <consortium name="DOE Joint Genome Institute"/>
            <person name="Kuo A."/>
            <person name="Miyauchi S."/>
            <person name="Kiss E."/>
            <person name="Drula E."/>
            <person name="Kohler A."/>
            <person name="Sanchez-Garcia M."/>
            <person name="Andreopoulos B."/>
            <person name="Barry K.W."/>
            <person name="Bonito G."/>
            <person name="Buee M."/>
            <person name="Carver A."/>
            <person name="Chen C."/>
            <person name="Cichocki N."/>
            <person name="Clum A."/>
            <person name="Culley D."/>
            <person name="Crous P.W."/>
            <person name="Fauchery L."/>
            <person name="Girlanda M."/>
            <person name="Hayes R."/>
            <person name="Keri Z."/>
            <person name="Labutti K."/>
            <person name="Lipzen A."/>
            <person name="Lombard V."/>
            <person name="Magnuson J."/>
            <person name="Maillard F."/>
            <person name="Morin E."/>
            <person name="Murat C."/>
            <person name="Nolan M."/>
            <person name="Ohm R."/>
            <person name="Pangilinan J."/>
            <person name="Pereira M."/>
            <person name="Perotto S."/>
            <person name="Peter M."/>
            <person name="Riley R."/>
            <person name="Sitrit Y."/>
            <person name="Stielow B."/>
            <person name="Szollosi G."/>
            <person name="Zifcakova L."/>
            <person name="Stursova M."/>
            <person name="Spatafora J.W."/>
            <person name="Tedersoo L."/>
            <person name="Vaario L.-M."/>
            <person name="Yamada A."/>
            <person name="Yan M."/>
            <person name="Wang P."/>
            <person name="Xu J."/>
            <person name="Bruns T."/>
            <person name="Baldrian P."/>
            <person name="Vilgalys R."/>
            <person name="Henrissat B."/>
            <person name="Grigoriev I.V."/>
            <person name="Hibbett D."/>
            <person name="Nagy L.G."/>
            <person name="Martin F.M."/>
        </authorList>
    </citation>
    <scope>NUCLEOTIDE SEQUENCE</scope>
    <source>
        <strain evidence="2">UH-Tt-Lm1</strain>
    </source>
</reference>
<evidence type="ECO:0000256" key="1">
    <source>
        <dbReference type="SAM" id="MobiDB-lite"/>
    </source>
</evidence>
<dbReference type="Pfam" id="PF07093">
    <property type="entry name" value="SGT1"/>
    <property type="match status" value="1"/>
</dbReference>
<reference evidence="2" key="1">
    <citation type="journal article" date="2020" name="Nat. Commun.">
        <title>Large-scale genome sequencing of mycorrhizal fungi provides insights into the early evolution of symbiotic traits.</title>
        <authorList>
            <person name="Miyauchi S."/>
            <person name="Kiss E."/>
            <person name="Kuo A."/>
            <person name="Drula E."/>
            <person name="Kohler A."/>
            <person name="Sanchez-Garcia M."/>
            <person name="Morin E."/>
            <person name="Andreopoulos B."/>
            <person name="Barry K.W."/>
            <person name="Bonito G."/>
            <person name="Buee M."/>
            <person name="Carver A."/>
            <person name="Chen C."/>
            <person name="Cichocki N."/>
            <person name="Clum A."/>
            <person name="Culley D."/>
            <person name="Crous P.W."/>
            <person name="Fauchery L."/>
            <person name="Girlanda M."/>
            <person name="Hayes R.D."/>
            <person name="Keri Z."/>
            <person name="LaButti K."/>
            <person name="Lipzen A."/>
            <person name="Lombard V."/>
            <person name="Magnuson J."/>
            <person name="Maillard F."/>
            <person name="Murat C."/>
            <person name="Nolan M."/>
            <person name="Ohm R.A."/>
            <person name="Pangilinan J."/>
            <person name="Pereira M.F."/>
            <person name="Perotto S."/>
            <person name="Peter M."/>
            <person name="Pfister S."/>
            <person name="Riley R."/>
            <person name="Sitrit Y."/>
            <person name="Stielow J.B."/>
            <person name="Szollosi G."/>
            <person name="Zifcakova L."/>
            <person name="Stursova M."/>
            <person name="Spatafora J.W."/>
            <person name="Tedersoo L."/>
            <person name="Vaario L.M."/>
            <person name="Yamada A."/>
            <person name="Yan M."/>
            <person name="Wang P."/>
            <person name="Xu J."/>
            <person name="Bruns T."/>
            <person name="Baldrian P."/>
            <person name="Vilgalys R."/>
            <person name="Dunand C."/>
            <person name="Henrissat B."/>
            <person name="Grigoriev I.V."/>
            <person name="Hibbett D."/>
            <person name="Nagy L.G."/>
            <person name="Martin F.M."/>
        </authorList>
    </citation>
    <scope>NUCLEOTIDE SEQUENCE</scope>
    <source>
        <strain evidence="2">UH-Tt-Lm1</strain>
    </source>
</reference>
<dbReference type="AlphaFoldDB" id="A0A9P6HFV7"/>
<keyword evidence="3" id="KW-1185">Reference proteome</keyword>
<evidence type="ECO:0000313" key="3">
    <source>
        <dbReference type="Proteomes" id="UP000736335"/>
    </source>
</evidence>
<dbReference type="PANTHER" id="PTHR13060">
    <property type="entry name" value="SGT1 PROTEIN HSGT1 SUPPRESSOR OF GCR2"/>
    <property type="match status" value="1"/>
</dbReference>
<feature type="region of interest" description="Disordered" evidence="1">
    <location>
        <begin position="813"/>
        <end position="834"/>
    </location>
</feature>
<feature type="non-terminal residue" evidence="2">
    <location>
        <position position="834"/>
    </location>
</feature>
<evidence type="ECO:0000313" key="2">
    <source>
        <dbReference type="EMBL" id="KAF9786137.1"/>
    </source>
</evidence>
<feature type="compositionally biased region" description="Polar residues" evidence="1">
    <location>
        <begin position="685"/>
        <end position="711"/>
    </location>
</feature>
<feature type="region of interest" description="Disordered" evidence="1">
    <location>
        <begin position="498"/>
        <end position="630"/>
    </location>
</feature>
<dbReference type="Proteomes" id="UP000736335">
    <property type="component" value="Unassembled WGS sequence"/>
</dbReference>
<feature type="compositionally biased region" description="Acidic residues" evidence="1">
    <location>
        <begin position="498"/>
        <end position="533"/>
    </location>
</feature>
<organism evidence="2 3">
    <name type="scientific">Thelephora terrestris</name>
    <dbReference type="NCBI Taxonomy" id="56493"/>
    <lineage>
        <taxon>Eukaryota</taxon>
        <taxon>Fungi</taxon>
        <taxon>Dikarya</taxon>
        <taxon>Basidiomycota</taxon>
        <taxon>Agaricomycotina</taxon>
        <taxon>Agaricomycetes</taxon>
        <taxon>Thelephorales</taxon>
        <taxon>Thelephoraceae</taxon>
        <taxon>Thelephora</taxon>
    </lineage>
</organism>
<accession>A0A9P6HFV7</accession>
<gene>
    <name evidence="2" type="ORF">BJ322DRAFT_1190602</name>
</gene>
<feature type="region of interest" description="Disordered" evidence="1">
    <location>
        <begin position="151"/>
        <end position="175"/>
    </location>
</feature>
<feature type="region of interest" description="Disordered" evidence="1">
    <location>
        <begin position="682"/>
        <end position="762"/>
    </location>
</feature>
<feature type="compositionally biased region" description="Acidic residues" evidence="1">
    <location>
        <begin position="605"/>
        <end position="630"/>
    </location>
</feature>
<dbReference type="GO" id="GO:0005634">
    <property type="term" value="C:nucleus"/>
    <property type="evidence" value="ECO:0007669"/>
    <property type="project" value="TreeGrafter"/>
</dbReference>